<dbReference type="SUPFAM" id="SSF51735">
    <property type="entry name" value="NAD(P)-binding Rossmann-fold domains"/>
    <property type="match status" value="1"/>
</dbReference>
<dbReference type="InterPro" id="IPR036291">
    <property type="entry name" value="NAD(P)-bd_dom_sf"/>
</dbReference>
<dbReference type="Pfam" id="PF05368">
    <property type="entry name" value="NmrA"/>
    <property type="match status" value="1"/>
</dbReference>
<evidence type="ECO:0000259" key="4">
    <source>
        <dbReference type="Pfam" id="PF05368"/>
    </source>
</evidence>
<dbReference type="InterPro" id="IPR051164">
    <property type="entry name" value="NmrA-like_oxidored"/>
</dbReference>
<dbReference type="RefSeq" id="XP_058331427.1">
    <property type="nucleotide sequence ID" value="XM_058472424.1"/>
</dbReference>
<accession>A0A9W9TRY3</accession>
<evidence type="ECO:0000256" key="1">
    <source>
        <dbReference type="ARBA" id="ARBA00006328"/>
    </source>
</evidence>
<evidence type="ECO:0000313" key="6">
    <source>
        <dbReference type="Proteomes" id="UP001150941"/>
    </source>
</evidence>
<dbReference type="Proteomes" id="UP001150941">
    <property type="component" value="Unassembled WGS sequence"/>
</dbReference>
<dbReference type="GO" id="GO:0016491">
    <property type="term" value="F:oxidoreductase activity"/>
    <property type="evidence" value="ECO:0007669"/>
    <property type="project" value="UniProtKB-KW"/>
</dbReference>
<keyword evidence="3" id="KW-0560">Oxidoreductase</keyword>
<reference evidence="5" key="2">
    <citation type="journal article" date="2023" name="IMA Fungus">
        <title>Comparative genomic study of the Penicillium genus elucidates a diverse pangenome and 15 lateral gene transfer events.</title>
        <authorList>
            <person name="Petersen C."/>
            <person name="Sorensen T."/>
            <person name="Nielsen M.R."/>
            <person name="Sondergaard T.E."/>
            <person name="Sorensen J.L."/>
            <person name="Fitzpatrick D.A."/>
            <person name="Frisvad J.C."/>
            <person name="Nielsen K.L."/>
        </authorList>
    </citation>
    <scope>NUCLEOTIDE SEQUENCE</scope>
    <source>
        <strain evidence="5">IBT 19713</strain>
    </source>
</reference>
<dbReference type="GeneID" id="83199727"/>
<dbReference type="CDD" id="cd05251">
    <property type="entry name" value="NmrA_like_SDR_a"/>
    <property type="match status" value="1"/>
</dbReference>
<keyword evidence="6" id="KW-1185">Reference proteome</keyword>
<sequence length="310" mass="34171">MSPIILVTGATGQQGGATARHLLARGLRVHALVRTNSSAAALDLHRRGAVLVEGNFDQPEQLQSACQNATAVFLNVSPSFRGDGAELRQATNVVRAARASSTVTTLVYTSVCAIDEREKFPGWYDGTISSIMKGYFESKAAIEDLVRSAGFTYWTILRPPVFMTNYLLPSVRGYFPELAESRTLRTAMAAEKKTMLIDPDDIGRFAAAALTEPERFSHRFIDIGGEALTAEQIASAISEVSGRVITVDHIPRDLAVRLAPSSPQIDSQLWFWERQDRFGPQELETEFGIKLTKFKEFLTANKELVRQTFG</sequence>
<keyword evidence="2" id="KW-0521">NADP</keyword>
<comment type="similarity">
    <text evidence="1">Belongs to the NmrA-type oxidoreductase family.</text>
</comment>
<feature type="domain" description="NmrA-like" evidence="4">
    <location>
        <begin position="4"/>
        <end position="295"/>
    </location>
</feature>
<reference evidence="5" key="1">
    <citation type="submission" date="2022-11" db="EMBL/GenBank/DDBJ databases">
        <authorList>
            <person name="Petersen C."/>
        </authorList>
    </citation>
    <scope>NUCLEOTIDE SEQUENCE</scope>
    <source>
        <strain evidence="5">IBT 19713</strain>
    </source>
</reference>
<dbReference type="Gene3D" id="3.40.50.720">
    <property type="entry name" value="NAD(P)-binding Rossmann-like Domain"/>
    <property type="match status" value="1"/>
</dbReference>
<proteinExistence type="inferred from homology"/>
<dbReference type="PANTHER" id="PTHR42748:SF30">
    <property type="entry name" value="NMRA-LIKE DOMAIN-CONTAINING PROTEIN"/>
    <property type="match status" value="1"/>
</dbReference>
<dbReference type="AlphaFoldDB" id="A0A9W9TRY3"/>
<dbReference type="EMBL" id="JAPQKS010000003">
    <property type="protein sequence ID" value="KAJ5238508.1"/>
    <property type="molecule type" value="Genomic_DNA"/>
</dbReference>
<evidence type="ECO:0000256" key="3">
    <source>
        <dbReference type="ARBA" id="ARBA00023002"/>
    </source>
</evidence>
<evidence type="ECO:0000313" key="5">
    <source>
        <dbReference type="EMBL" id="KAJ5238508.1"/>
    </source>
</evidence>
<name>A0A9W9TRY3_9EURO</name>
<gene>
    <name evidence="5" type="ORF">N7468_003127</name>
</gene>
<dbReference type="PANTHER" id="PTHR42748">
    <property type="entry name" value="NITROGEN METABOLITE REPRESSION PROTEIN NMRA FAMILY MEMBER"/>
    <property type="match status" value="1"/>
</dbReference>
<organism evidence="5 6">
    <name type="scientific">Penicillium chermesinum</name>
    <dbReference type="NCBI Taxonomy" id="63820"/>
    <lineage>
        <taxon>Eukaryota</taxon>
        <taxon>Fungi</taxon>
        <taxon>Dikarya</taxon>
        <taxon>Ascomycota</taxon>
        <taxon>Pezizomycotina</taxon>
        <taxon>Eurotiomycetes</taxon>
        <taxon>Eurotiomycetidae</taxon>
        <taxon>Eurotiales</taxon>
        <taxon>Aspergillaceae</taxon>
        <taxon>Penicillium</taxon>
    </lineage>
</organism>
<evidence type="ECO:0000256" key="2">
    <source>
        <dbReference type="ARBA" id="ARBA00022857"/>
    </source>
</evidence>
<dbReference type="GO" id="GO:0005634">
    <property type="term" value="C:nucleus"/>
    <property type="evidence" value="ECO:0007669"/>
    <property type="project" value="TreeGrafter"/>
</dbReference>
<comment type="caution">
    <text evidence="5">The sequence shown here is derived from an EMBL/GenBank/DDBJ whole genome shotgun (WGS) entry which is preliminary data.</text>
</comment>
<dbReference type="OrthoDB" id="419598at2759"/>
<dbReference type="InterPro" id="IPR008030">
    <property type="entry name" value="NmrA-like"/>
</dbReference>
<protein>
    <recommendedName>
        <fullName evidence="4">NmrA-like domain-containing protein</fullName>
    </recommendedName>
</protein>